<proteinExistence type="predicted"/>
<evidence type="ECO:0000256" key="2">
    <source>
        <dbReference type="ARBA" id="ARBA00022574"/>
    </source>
</evidence>
<dbReference type="Gene3D" id="2.30.29.30">
    <property type="entry name" value="Pleckstrin-homology domain (PH domain)/Phosphotyrosine-binding domain (PTB)"/>
    <property type="match status" value="1"/>
</dbReference>
<dbReference type="FunFam" id="1.10.1540.10:FF:000001">
    <property type="entry name" value="neurobeachin isoform X1"/>
    <property type="match status" value="1"/>
</dbReference>
<dbReference type="InterPro" id="IPR001680">
    <property type="entry name" value="WD40_rpt"/>
</dbReference>
<dbReference type="GO" id="GO:0019901">
    <property type="term" value="F:protein kinase binding"/>
    <property type="evidence" value="ECO:0007669"/>
    <property type="project" value="TreeGrafter"/>
</dbReference>
<dbReference type="SMART" id="SM01026">
    <property type="entry name" value="Beach"/>
    <property type="match status" value="1"/>
</dbReference>
<dbReference type="Gene3D" id="2.130.10.10">
    <property type="entry name" value="YVTN repeat-like/Quinoprotein amine dehydrogenase"/>
    <property type="match status" value="2"/>
</dbReference>
<dbReference type="Gene3D" id="1.10.1540.10">
    <property type="entry name" value="BEACH domain"/>
    <property type="match status" value="1"/>
</dbReference>
<dbReference type="CDD" id="cd01201">
    <property type="entry name" value="PH_BEACH"/>
    <property type="match status" value="1"/>
</dbReference>
<name>A0AA88HXG3_ARTSF</name>
<feature type="domain" description="BEACH-type PH" evidence="8">
    <location>
        <begin position="1143"/>
        <end position="1251"/>
    </location>
</feature>
<dbReference type="InterPro" id="IPR036372">
    <property type="entry name" value="BEACH_dom_sf"/>
</dbReference>
<dbReference type="EMBL" id="JAVRJZ010000015">
    <property type="protein sequence ID" value="KAK2712027.1"/>
    <property type="molecule type" value="Genomic_DNA"/>
</dbReference>
<feature type="compositionally biased region" description="Low complexity" evidence="6">
    <location>
        <begin position="182"/>
        <end position="200"/>
    </location>
</feature>
<dbReference type="InterPro" id="IPR010508">
    <property type="entry name" value="NBEA-like_DUF1088"/>
</dbReference>
<comment type="subcellular location">
    <subcellularLocation>
        <location evidence="1">Membrane</location>
    </subcellularLocation>
</comment>
<dbReference type="InterPro" id="IPR050865">
    <property type="entry name" value="BEACH_Domain"/>
</dbReference>
<accession>A0AA88HXG3</accession>
<feature type="domain" description="BEACH" evidence="7">
    <location>
        <begin position="1270"/>
        <end position="1559"/>
    </location>
</feature>
<dbReference type="GO" id="GO:0005829">
    <property type="term" value="C:cytosol"/>
    <property type="evidence" value="ECO:0007669"/>
    <property type="project" value="TreeGrafter"/>
</dbReference>
<feature type="compositionally biased region" description="Basic and acidic residues" evidence="6">
    <location>
        <begin position="412"/>
        <end position="421"/>
    </location>
</feature>
<feature type="repeat" description="WD" evidence="5">
    <location>
        <begin position="1853"/>
        <end position="1886"/>
    </location>
</feature>
<evidence type="ECO:0000256" key="4">
    <source>
        <dbReference type="ARBA" id="ARBA00023136"/>
    </source>
</evidence>
<feature type="region of interest" description="Disordered" evidence="6">
    <location>
        <begin position="730"/>
        <end position="851"/>
    </location>
</feature>
<dbReference type="PANTHER" id="PTHR13743">
    <property type="entry name" value="BEIGE/BEACH-RELATED"/>
    <property type="match status" value="1"/>
</dbReference>
<dbReference type="InterPro" id="IPR011993">
    <property type="entry name" value="PH-like_dom_sf"/>
</dbReference>
<dbReference type="PROSITE" id="PS50197">
    <property type="entry name" value="BEACH"/>
    <property type="match status" value="1"/>
</dbReference>
<dbReference type="SUPFAM" id="SSF81837">
    <property type="entry name" value="BEACH domain"/>
    <property type="match status" value="1"/>
</dbReference>
<dbReference type="PROSITE" id="PS50082">
    <property type="entry name" value="WD_REPEATS_2"/>
    <property type="match status" value="1"/>
</dbReference>
<dbReference type="InterPro" id="IPR000409">
    <property type="entry name" value="BEACH_dom"/>
</dbReference>
<feature type="compositionally biased region" description="Basic and acidic residues" evidence="6">
    <location>
        <begin position="117"/>
        <end position="131"/>
    </location>
</feature>
<dbReference type="PROSITE" id="PS51783">
    <property type="entry name" value="PH_BEACH"/>
    <property type="match status" value="1"/>
</dbReference>
<evidence type="ECO:0000313" key="10">
    <source>
        <dbReference type="Proteomes" id="UP001187531"/>
    </source>
</evidence>
<feature type="region of interest" description="Disordered" evidence="6">
    <location>
        <begin position="410"/>
        <end position="451"/>
    </location>
</feature>
<dbReference type="Pfam" id="PF14844">
    <property type="entry name" value="PH_BEACH"/>
    <property type="match status" value="1"/>
</dbReference>
<feature type="compositionally biased region" description="Basic residues" evidence="6">
    <location>
        <begin position="422"/>
        <end position="436"/>
    </location>
</feature>
<evidence type="ECO:0000259" key="8">
    <source>
        <dbReference type="PROSITE" id="PS51783"/>
    </source>
</evidence>
<dbReference type="GO" id="GO:0008104">
    <property type="term" value="P:intracellular protein localization"/>
    <property type="evidence" value="ECO:0007669"/>
    <property type="project" value="TreeGrafter"/>
</dbReference>
<feature type="region of interest" description="Disordered" evidence="6">
    <location>
        <begin position="158"/>
        <end position="232"/>
    </location>
</feature>
<comment type="caution">
    <text evidence="9">The sequence shown here is derived from an EMBL/GenBank/DDBJ whole genome shotgun (WGS) entry which is preliminary data.</text>
</comment>
<organism evidence="9 10">
    <name type="scientific">Artemia franciscana</name>
    <name type="common">Brine shrimp</name>
    <name type="synonym">Artemia sanfranciscana</name>
    <dbReference type="NCBI Taxonomy" id="6661"/>
    <lineage>
        <taxon>Eukaryota</taxon>
        <taxon>Metazoa</taxon>
        <taxon>Ecdysozoa</taxon>
        <taxon>Arthropoda</taxon>
        <taxon>Crustacea</taxon>
        <taxon>Branchiopoda</taxon>
        <taxon>Anostraca</taxon>
        <taxon>Artemiidae</taxon>
        <taxon>Artemia</taxon>
    </lineage>
</organism>
<dbReference type="InterPro" id="IPR036322">
    <property type="entry name" value="WD40_repeat_dom_sf"/>
</dbReference>
<dbReference type="GO" id="GO:0016020">
    <property type="term" value="C:membrane"/>
    <property type="evidence" value="ECO:0007669"/>
    <property type="project" value="UniProtKB-SubCell"/>
</dbReference>
<feature type="non-terminal residue" evidence="9">
    <location>
        <position position="1941"/>
    </location>
</feature>
<dbReference type="SMART" id="SM00320">
    <property type="entry name" value="WD40"/>
    <property type="match status" value="4"/>
</dbReference>
<feature type="region of interest" description="Disordered" evidence="6">
    <location>
        <begin position="1099"/>
        <end position="1128"/>
    </location>
</feature>
<keyword evidence="4" id="KW-0472">Membrane</keyword>
<evidence type="ECO:0000256" key="1">
    <source>
        <dbReference type="ARBA" id="ARBA00004370"/>
    </source>
</evidence>
<evidence type="ECO:0000256" key="6">
    <source>
        <dbReference type="SAM" id="MobiDB-lite"/>
    </source>
</evidence>
<sequence length="1941" mass="216278">VSFEEFRLQCAEMYEHYERNRSDHVTDPAARKRAPISTISGISASDSPCFVEEILTADENGLRIEQVSSTSHNLGSDSANVDGTLSELEKTQSCTVPSLENELEEDIDLPEVRQTLKPHENQDIPTDKKNASESTDSIIEEASMSSRASAVDLVDPQEPTFNKVDSSSNANTLDNQTDVPLENVSETVETTENTYNPETTFKSNSLPDETAHSEQKTEPTALSDDDTKDIEAPGKVNASEFVTKVVKAESLENVVTTNIVDKKLSPAILVDKSSSECGESKPEFIINNEEDNEHYIINEDRDDKPESDQGHENLCSGVRADEDILKSLALSQQIPVEGEDETILSEREVIDTESPLQTITGNIGGETESQDDVSTADTASIKEKNVNQNLLANSAESYQFPVLDGETIYPERTMDEESEVKKPKKTPKKARRNKRRNGGEPTFSPGPSRPPFRIPEFRWSFIHQKLLNDLLFSLESDMQNWRSHSSKSMLEFVNSAENAVFVINTVHLISQLADNLIIACGGLLPLLACVTSPTCELDIVEPNQGLSVEVAAGFLQRLVHMTDVLIFASSVNFAELEAEKNMSAGGILRQCLRLVCTCSVRNCLEARERQGGLGLANPSNDPRTLHIISLIRSVQTSVRNPSETINSDALLQSPVRDPDSLLQEMDANRLRAVIYRDVEETKQAQFLSLSIVYFISVLMVSRYRDILEPPIIPQRRTSTATLPPAQERLAGQLSVEPDIDPDDESTTSEDQSITASVMVQPTSAPSCNSGRNGAHGKTDEEEDISEKDSLEQPGHVSQPSEQWSDVNLDDDSGLSGAPDGRVPSSSQTSPPSTDRMKQTILKPGPHREQQHCPDMILRPFPAPLPAGASNSERQALLTQQLERALGLAAPLLREIMVDFAPFLSKTLLGSHGQDLLNEGKGMQTFKQSTSVVELVMLLCSQEWQNSLQKHAGLAFIELINEGRLLSHAMKDHIVRVANEAEFILNRMRADDVVKHSDFEALCTTTLAERREEEGVCDQIIVAARRRDAALANRLVDRVSCLAMSRYGAWGNPKESDHSIEHWKLDAWEDDCRRRKRFVRNPLGTTHPEAILIPEIRANSPPEDEENMRGELPTPLPTTKLPQGATESHDDPELLIEDRDFDTDLVGPVNLSCKAKIIAPGIVVPGTLSVTSNELYFEADEDDPDFKKNDPRSLDYCEHLHGKWYFSEMRAIFSRRYLLQNSAIEIFLASRTSIMFALPDQGMVKRVIKALPRVGVGVKYGIPQTRRASMMAPRQLMRSSNMVQKWQRREISNFEYLMFLNTIAGRSYNDINQYPIFPWVLTNYEATELDLSLASNYRDLSKPVGALNPARKQYFEERYSTWEHDSIPPFHYGTHYSTGAFTLNWMLRVEPFTTMYLSMQNGKFDYPNRLFMSMQTAWKNCQRDTSDVKELIPELFYMPEMFVNSNRFNLGKDESGTPVSDVRLPPWAHSPEEFVRIHRMALESDIVSCQLHQWIDLVFGYKQRGPEAVRATNVFYHLTYEGSVDLDSVVDPVLREGIENQIRNFGQTPSQLLLEPHPPRSSAMHVSPMMFSAQPEDLCMTMKFLTNSPIIHIAANTYPQLPLPSVLTITSNFQFAVNRWNPGNSGQAGQGTGFPDASQAALNSLPLTMDPVLTTTNVSSFIPRRHLGDGFSQKVLIKPSCFVCTVDSRFVIAAGFWDRTFRIFSTETAKIQQIVFGHHGIVTCLARSECNIASDCYIASGSEDCTILLWHWNARSQSIMGEGGIPTPRATLTGHDRIIVCLAVSAEMGLVVSGSQDGHVLVHTTFGDLLRALPVPSGVIDPQTVSLSREGLAVVGYSQGHIVASTVNGQLLKHESHGDNISCVLLTRDGEYLITAGTRGIVEVWRVFSLALLYAYPACEAPIKSLALSHDQKFILVGLSNGSVVVFHIDFNRWHHEFQQRY</sequence>
<evidence type="ECO:0000256" key="3">
    <source>
        <dbReference type="ARBA" id="ARBA00022737"/>
    </source>
</evidence>
<dbReference type="Pfam" id="PF06469">
    <property type="entry name" value="DUF1088"/>
    <property type="match status" value="1"/>
</dbReference>
<keyword evidence="3" id="KW-0677">Repeat</keyword>
<dbReference type="PANTHER" id="PTHR13743:SF162">
    <property type="entry name" value="NEUROBEACHIN"/>
    <property type="match status" value="1"/>
</dbReference>
<keyword evidence="2 5" id="KW-0853">WD repeat</keyword>
<protein>
    <recommendedName>
        <fullName evidence="11">Neurobeachin</fullName>
    </recommendedName>
</protein>
<feature type="compositionally biased region" description="Low complexity" evidence="6">
    <location>
        <begin position="823"/>
        <end position="833"/>
    </location>
</feature>
<dbReference type="Pfam" id="PF20426">
    <property type="entry name" value="NBCH_WD40"/>
    <property type="match status" value="1"/>
</dbReference>
<dbReference type="Pfam" id="PF02138">
    <property type="entry name" value="Beach"/>
    <property type="match status" value="1"/>
</dbReference>
<keyword evidence="10" id="KW-1185">Reference proteome</keyword>
<feature type="compositionally biased region" description="Polar residues" evidence="6">
    <location>
        <begin position="748"/>
        <end position="771"/>
    </location>
</feature>
<feature type="compositionally biased region" description="Polar residues" evidence="6">
    <location>
        <begin position="795"/>
        <end position="805"/>
    </location>
</feature>
<evidence type="ECO:0000256" key="5">
    <source>
        <dbReference type="PROSITE-ProRule" id="PRU00221"/>
    </source>
</evidence>
<dbReference type="CDD" id="cd06071">
    <property type="entry name" value="Beach"/>
    <property type="match status" value="1"/>
</dbReference>
<dbReference type="SUPFAM" id="SSF50729">
    <property type="entry name" value="PH domain-like"/>
    <property type="match status" value="1"/>
</dbReference>
<dbReference type="InterPro" id="IPR015943">
    <property type="entry name" value="WD40/YVTN_repeat-like_dom_sf"/>
</dbReference>
<dbReference type="SUPFAM" id="SSF50978">
    <property type="entry name" value="WD40 repeat-like"/>
    <property type="match status" value="1"/>
</dbReference>
<feature type="compositionally biased region" description="Acidic residues" evidence="6">
    <location>
        <begin position="737"/>
        <end position="747"/>
    </location>
</feature>
<dbReference type="InterPro" id="IPR023362">
    <property type="entry name" value="PH-BEACH_dom"/>
</dbReference>
<reference evidence="9" key="1">
    <citation type="submission" date="2023-07" db="EMBL/GenBank/DDBJ databases">
        <title>Chromosome-level genome assembly of Artemia franciscana.</title>
        <authorList>
            <person name="Jo E."/>
        </authorList>
    </citation>
    <scope>NUCLEOTIDE SEQUENCE</scope>
    <source>
        <tissue evidence="9">Whole body</tissue>
    </source>
</reference>
<dbReference type="InterPro" id="IPR046851">
    <property type="entry name" value="NBCH_WD40"/>
</dbReference>
<feature type="compositionally biased region" description="Polar residues" evidence="6">
    <location>
        <begin position="159"/>
        <end position="178"/>
    </location>
</feature>
<feature type="region of interest" description="Disordered" evidence="6">
    <location>
        <begin position="113"/>
        <end position="135"/>
    </location>
</feature>
<dbReference type="Proteomes" id="UP001187531">
    <property type="component" value="Unassembled WGS sequence"/>
</dbReference>
<gene>
    <name evidence="9" type="ORF">QYM36_010903</name>
</gene>
<evidence type="ECO:0008006" key="11">
    <source>
        <dbReference type="Google" id="ProtNLM"/>
    </source>
</evidence>
<evidence type="ECO:0000313" key="9">
    <source>
        <dbReference type="EMBL" id="KAK2712027.1"/>
    </source>
</evidence>
<evidence type="ECO:0000259" key="7">
    <source>
        <dbReference type="PROSITE" id="PS50197"/>
    </source>
</evidence>